<dbReference type="PROSITE" id="PS00690">
    <property type="entry name" value="DEAH_ATP_HELICASE"/>
    <property type="match status" value="1"/>
</dbReference>
<dbReference type="InterPro" id="IPR007502">
    <property type="entry name" value="Helicase-assoc_dom"/>
</dbReference>
<dbReference type="GO" id="GO:0005524">
    <property type="term" value="F:ATP binding"/>
    <property type="evidence" value="ECO:0007669"/>
    <property type="project" value="UniProtKB-KW"/>
</dbReference>
<evidence type="ECO:0000313" key="10">
    <source>
        <dbReference type="Proteomes" id="UP000189911"/>
    </source>
</evidence>
<dbReference type="InterPro" id="IPR011709">
    <property type="entry name" value="DEAD-box_helicase_OB_fold"/>
</dbReference>
<organism evidence="9 10">
    <name type="scientific">Lachancea nothofagi CBS 11611</name>
    <dbReference type="NCBI Taxonomy" id="1266666"/>
    <lineage>
        <taxon>Eukaryota</taxon>
        <taxon>Fungi</taxon>
        <taxon>Dikarya</taxon>
        <taxon>Ascomycota</taxon>
        <taxon>Saccharomycotina</taxon>
        <taxon>Saccharomycetes</taxon>
        <taxon>Saccharomycetales</taxon>
        <taxon>Saccharomycetaceae</taxon>
        <taxon>Lachancea</taxon>
    </lineage>
</organism>
<accession>A0A1G4KNE1</accession>
<dbReference type="Pfam" id="PF24385">
    <property type="entry name" value="DSRM_DHX29"/>
    <property type="match status" value="1"/>
</dbReference>
<evidence type="ECO:0000259" key="7">
    <source>
        <dbReference type="PROSITE" id="PS51192"/>
    </source>
</evidence>
<dbReference type="SMART" id="SM00487">
    <property type="entry name" value="DEXDc"/>
    <property type="match status" value="1"/>
</dbReference>
<dbReference type="EMBL" id="LT598447">
    <property type="protein sequence ID" value="SCV05950.1"/>
    <property type="molecule type" value="Genomic_DNA"/>
</dbReference>
<dbReference type="InterPro" id="IPR027417">
    <property type="entry name" value="P-loop_NTPase"/>
</dbReference>
<feature type="region of interest" description="Disordered" evidence="5">
    <location>
        <begin position="526"/>
        <end position="557"/>
    </location>
</feature>
<dbReference type="SMART" id="SM00591">
    <property type="entry name" value="RWD"/>
    <property type="match status" value="1"/>
</dbReference>
<protein>
    <submittedName>
        <fullName evidence="9">LANO_0H18756g1_1</fullName>
    </submittedName>
</protein>
<evidence type="ECO:0000256" key="1">
    <source>
        <dbReference type="ARBA" id="ARBA00022741"/>
    </source>
</evidence>
<dbReference type="CDD" id="cd18791">
    <property type="entry name" value="SF2_C_RHA"/>
    <property type="match status" value="1"/>
</dbReference>
<evidence type="ECO:0000256" key="3">
    <source>
        <dbReference type="ARBA" id="ARBA00022806"/>
    </source>
</evidence>
<evidence type="ECO:0000313" key="9">
    <source>
        <dbReference type="EMBL" id="SCV05950.1"/>
    </source>
</evidence>
<evidence type="ECO:0000256" key="5">
    <source>
        <dbReference type="SAM" id="MobiDB-lite"/>
    </source>
</evidence>
<gene>
    <name evidence="9" type="ORF">LANO_0H18756G</name>
</gene>
<evidence type="ECO:0000256" key="2">
    <source>
        <dbReference type="ARBA" id="ARBA00022801"/>
    </source>
</evidence>
<dbReference type="Pfam" id="PF05773">
    <property type="entry name" value="RWD"/>
    <property type="match status" value="1"/>
</dbReference>
<dbReference type="Gene3D" id="3.40.50.300">
    <property type="entry name" value="P-loop containing nucleotide triphosphate hydrolases"/>
    <property type="match status" value="2"/>
</dbReference>
<dbReference type="Pfam" id="PF07717">
    <property type="entry name" value="OB_NTP_bind"/>
    <property type="match status" value="1"/>
</dbReference>
<dbReference type="CDD" id="cd23827">
    <property type="entry name" value="RWD_YLR419W-like"/>
    <property type="match status" value="1"/>
</dbReference>
<keyword evidence="2" id="KW-0378">Hydrolase</keyword>
<keyword evidence="3" id="KW-0347">Helicase</keyword>
<keyword evidence="1" id="KW-0547">Nucleotide-binding</keyword>
<dbReference type="OrthoDB" id="5600252at2759"/>
<feature type="region of interest" description="Disordered" evidence="5">
    <location>
        <begin position="192"/>
        <end position="230"/>
    </location>
</feature>
<dbReference type="GO" id="GO:0003723">
    <property type="term" value="F:RNA binding"/>
    <property type="evidence" value="ECO:0007669"/>
    <property type="project" value="TreeGrafter"/>
</dbReference>
<dbReference type="InterPro" id="IPR006575">
    <property type="entry name" value="RWD_dom"/>
</dbReference>
<dbReference type="GO" id="GO:0022613">
    <property type="term" value="P:ribonucleoprotein complex biogenesis"/>
    <property type="evidence" value="ECO:0007669"/>
    <property type="project" value="UniProtKB-ARBA"/>
</dbReference>
<dbReference type="InterPro" id="IPR002464">
    <property type="entry name" value="DNA/RNA_helicase_DEAH_CS"/>
</dbReference>
<dbReference type="PROSITE" id="PS51192">
    <property type="entry name" value="HELICASE_ATP_BIND_1"/>
    <property type="match status" value="1"/>
</dbReference>
<dbReference type="Gene3D" id="1.20.120.1080">
    <property type="match status" value="1"/>
</dbReference>
<evidence type="ECO:0000259" key="8">
    <source>
        <dbReference type="PROSITE" id="PS51194"/>
    </source>
</evidence>
<dbReference type="SUPFAM" id="SSF52540">
    <property type="entry name" value="P-loop containing nucleoside triphosphate hydrolases"/>
    <property type="match status" value="1"/>
</dbReference>
<evidence type="ECO:0000259" key="6">
    <source>
        <dbReference type="PROSITE" id="PS50908"/>
    </source>
</evidence>
<dbReference type="GO" id="GO:0004386">
    <property type="term" value="F:helicase activity"/>
    <property type="evidence" value="ECO:0007669"/>
    <property type="project" value="UniProtKB-KW"/>
</dbReference>
<dbReference type="PROSITE" id="PS51194">
    <property type="entry name" value="HELICASE_CTER"/>
    <property type="match status" value="1"/>
</dbReference>
<dbReference type="CDD" id="cd00048">
    <property type="entry name" value="DSRM_SF"/>
    <property type="match status" value="1"/>
</dbReference>
<dbReference type="InterPro" id="IPR011545">
    <property type="entry name" value="DEAD/DEAH_box_helicase_dom"/>
</dbReference>
<dbReference type="GO" id="GO:1990904">
    <property type="term" value="C:ribonucleoprotein complex"/>
    <property type="evidence" value="ECO:0007669"/>
    <property type="project" value="UniProtKB-ARBA"/>
</dbReference>
<dbReference type="InterPro" id="IPR059023">
    <property type="entry name" value="RNA_hel_CTD"/>
</dbReference>
<feature type="domain" description="Helicase C-terminal" evidence="8">
    <location>
        <begin position="838"/>
        <end position="1005"/>
    </location>
</feature>
<dbReference type="InterPro" id="IPR016135">
    <property type="entry name" value="UBQ-conjugating_enzyme/RWD"/>
</dbReference>
<feature type="compositionally biased region" description="Basic and acidic residues" evidence="5">
    <location>
        <begin position="192"/>
        <end position="203"/>
    </location>
</feature>
<feature type="domain" description="RWD" evidence="6">
    <location>
        <begin position="413"/>
        <end position="516"/>
    </location>
</feature>
<dbReference type="SUPFAM" id="SSF54495">
    <property type="entry name" value="UBC-like"/>
    <property type="match status" value="1"/>
</dbReference>
<name>A0A1G4KNE1_9SACH</name>
<dbReference type="GO" id="GO:0008186">
    <property type="term" value="F:ATP-dependent activity, acting on RNA"/>
    <property type="evidence" value="ECO:0007669"/>
    <property type="project" value="UniProtKB-ARBA"/>
</dbReference>
<feature type="compositionally biased region" description="Low complexity" evidence="5">
    <location>
        <begin position="204"/>
        <end position="213"/>
    </location>
</feature>
<evidence type="ECO:0000256" key="4">
    <source>
        <dbReference type="ARBA" id="ARBA00022840"/>
    </source>
</evidence>
<dbReference type="Gene3D" id="3.10.110.10">
    <property type="entry name" value="Ubiquitin Conjugating Enzyme"/>
    <property type="match status" value="1"/>
</dbReference>
<proteinExistence type="predicted"/>
<dbReference type="Proteomes" id="UP000189911">
    <property type="component" value="Chromosome H"/>
</dbReference>
<dbReference type="GO" id="GO:0006396">
    <property type="term" value="P:RNA processing"/>
    <property type="evidence" value="ECO:0007669"/>
    <property type="project" value="UniProtKB-ARBA"/>
</dbReference>
<feature type="region of interest" description="Disordered" evidence="5">
    <location>
        <begin position="1"/>
        <end position="32"/>
    </location>
</feature>
<reference evidence="10" key="1">
    <citation type="submission" date="2016-03" db="EMBL/GenBank/DDBJ databases">
        <authorList>
            <person name="Devillers Hugo."/>
        </authorList>
    </citation>
    <scope>NUCLEOTIDE SEQUENCE [LARGE SCALE GENOMIC DNA]</scope>
</reference>
<dbReference type="Pfam" id="PF00271">
    <property type="entry name" value="Helicase_C"/>
    <property type="match status" value="1"/>
</dbReference>
<dbReference type="PROSITE" id="PS50908">
    <property type="entry name" value="RWD"/>
    <property type="match status" value="1"/>
</dbReference>
<sequence length="1416" mass="160489">MAKKSSKPQPAVVEPVVVKKKGRRGAREETEEMKKERLLHRAKVTSTSSWTGKLPQTLLHEMCQKRKWNRVEYDIKKIGQDGMLAAAVLSYTDPKTKEILAIKMYDPTFDRKTGKGCLKPQETPMEARHMAATVALYRISSNSNMQMMLPPNHKSLWYELDDFRKSLKKENDVLAEKLFDPEPFKSLIAENKSKDVKDKERQARLQQAQKSQQVPTLITSNGAKPGKDAITKRVREPLDKKIIRFPQKVWENATFVDLKESSRTAIEHSLRSHIDWESKKWNGELTKERCLLQESLLSHGFRKRHAEEAILYKDPLSFLLFNLPEDDLPPFFHKRLEDTKMKVEISSLPLNIQNMISRLMEGGASYAESLYALQSAENDENEAAGKLTEKFLIETTATPPEISQEECNELWTQELESLLSIYGGDVIEVLKEDGTCYTIKLMEEFHLKLKVYKTKSYPFTLPGMIVSTFDKNYKLPSYIKQTILTKLVTYVIEAGLLGDMLVYHVFEWLQEHLASIIDNPGSLLPKAQNSMPSHDREVQHSQFPKSSRNRTSRTDAVSATELQQLKSEYAKRITSRRYAEMIKQRSQLPAWKIQEKIVDLIYKNDVVLITGETGSGKSTQAVQFILDYLMSKQNDYGQTKIICTQPRRISAIGLAERVSEERCSDCGNEVGYIIRGVNKTKATTRIRFMTTGVLVRILQGSRDFLANSIVFIDEVHERSVDTDLIVILLKNLRGKIPGLKIVLMSATVNVDVFKNYFGDLKTCHIEGRTFPIEDFFLEEILETLDFKIKRKNISYDDFDREGQKSQGADSDYLRPSADSKFFKSGQINYDLILSLTIHIDKKLVSESNDGSIVIFMPGVGEINNCCKNLMSGKNSEIFVVLPLHSALTPDAQKKVFKRFPGKRKIVVSTNIAETSITIDDCAATIDTGRVKTMYYNAQENTTRLIETFVSKAESNQRRGRAGRVRAGLSYKLFSRCRFDEMSAQPLAEIKRVGLESLYLSVKSMGIKDVIGFLGKGLDPPPLDSLRKSEQLLTAAGLLSEDDTLLTELGKFISLMPLMDYKHGKMLIYSIIFGCTDVGINIAAILSCNGSPFAITSDNRDQIKALCQSCTNGGDLLAYLEIVRRYLKIEDSASKRRYLNENFLSYNKMKEIISSRAQLLSILKDVGFLPMRYNMSGSGSGSDYLNRNAKNIEIIKSILTGAFYPQVARVQQPDQKFINTSAGAIEKNPEAKMIKYWIRNEKYIDHLYKLDKDSEVENTALPATRSFLHPSSVFFSPKDNNSIGELVALESSTEKSANNNQNYIKAPFIVFNSSYSSDKLFLKDVTPTTTLALLLFGGAIKFELQGTNHSPGLILDNWLPIRTWCKNGVLIKELRSLLDNVIRQKLENPQYNSLQRETSHLGDDVLTILENILKSES</sequence>
<dbReference type="InterPro" id="IPR056328">
    <property type="entry name" value="DSRM_DHX29"/>
</dbReference>
<dbReference type="Pfam" id="PF26026">
    <property type="entry name" value="RNA_hel_CTD"/>
    <property type="match status" value="1"/>
</dbReference>
<dbReference type="CDD" id="cd17917">
    <property type="entry name" value="DEXHc_RHA-like"/>
    <property type="match status" value="1"/>
</dbReference>
<dbReference type="PANTHER" id="PTHR18934:SF267">
    <property type="entry name" value="ATP-DEPENDENT RNA HELICASE YLR419W-RELATED"/>
    <property type="match status" value="1"/>
</dbReference>
<keyword evidence="4" id="KW-0067">ATP-binding</keyword>
<dbReference type="InterPro" id="IPR014001">
    <property type="entry name" value="Helicase_ATP-bd"/>
</dbReference>
<dbReference type="PANTHER" id="PTHR18934">
    <property type="entry name" value="ATP-DEPENDENT RNA HELICASE"/>
    <property type="match status" value="1"/>
</dbReference>
<dbReference type="InterPro" id="IPR001650">
    <property type="entry name" value="Helicase_C-like"/>
</dbReference>
<dbReference type="GO" id="GO:0016787">
    <property type="term" value="F:hydrolase activity"/>
    <property type="evidence" value="ECO:0007669"/>
    <property type="project" value="UniProtKB-KW"/>
</dbReference>
<keyword evidence="10" id="KW-1185">Reference proteome</keyword>
<dbReference type="SMART" id="SM00490">
    <property type="entry name" value="HELICc"/>
    <property type="match status" value="1"/>
</dbReference>
<dbReference type="Pfam" id="PF21010">
    <property type="entry name" value="HA2_C"/>
    <property type="match status" value="1"/>
</dbReference>
<feature type="domain" description="Helicase ATP-binding" evidence="7">
    <location>
        <begin position="598"/>
        <end position="766"/>
    </location>
</feature>
<dbReference type="SMART" id="SM00847">
    <property type="entry name" value="HA2"/>
    <property type="match status" value="1"/>
</dbReference>
<dbReference type="GO" id="GO:0005634">
    <property type="term" value="C:nucleus"/>
    <property type="evidence" value="ECO:0007669"/>
    <property type="project" value="UniProtKB-ARBA"/>
</dbReference>
<dbReference type="Pfam" id="PF00270">
    <property type="entry name" value="DEAD"/>
    <property type="match status" value="1"/>
</dbReference>